<dbReference type="PANTHER" id="PTHR33446">
    <property type="entry name" value="PROTEIN TONB-RELATED"/>
    <property type="match status" value="1"/>
</dbReference>
<evidence type="ECO:0000256" key="2">
    <source>
        <dbReference type="ARBA" id="ARBA00006555"/>
    </source>
</evidence>
<dbReference type="PANTHER" id="PTHR33446:SF2">
    <property type="entry name" value="PROTEIN TONB"/>
    <property type="match status" value="1"/>
</dbReference>
<dbReference type="STRING" id="1184151.AW736_22645"/>
<keyword evidence="8" id="KW-1133">Transmembrane helix</keyword>
<dbReference type="GO" id="GO:0055085">
    <property type="term" value="P:transmembrane transport"/>
    <property type="evidence" value="ECO:0007669"/>
    <property type="project" value="InterPro"/>
</dbReference>
<keyword evidence="5" id="KW-0997">Cell inner membrane</keyword>
<feature type="domain" description="TonB C-terminal" evidence="11">
    <location>
        <begin position="38"/>
        <end position="134"/>
    </location>
</feature>
<reference evidence="12 13" key="1">
    <citation type="submission" date="2016-01" db="EMBL/GenBank/DDBJ databases">
        <title>High potential of lignocellulose degradation of a new Verrucomicrobia species.</title>
        <authorList>
            <person name="Wang Y."/>
            <person name="Shi Y."/>
            <person name="Qiu Z."/>
            <person name="Liu S."/>
            <person name="Yang H."/>
        </authorList>
    </citation>
    <scope>NUCLEOTIDE SEQUENCE [LARGE SCALE GENOMIC DNA]</scope>
    <source>
        <strain evidence="12 13">TSB47</strain>
    </source>
</reference>
<dbReference type="Pfam" id="PF03544">
    <property type="entry name" value="TonB_C"/>
    <property type="match status" value="2"/>
</dbReference>
<evidence type="ECO:0000256" key="6">
    <source>
        <dbReference type="ARBA" id="ARBA00022692"/>
    </source>
</evidence>
<dbReference type="PROSITE" id="PS52015">
    <property type="entry name" value="TONB_CTD"/>
    <property type="match status" value="2"/>
</dbReference>
<feature type="signal peptide" evidence="10">
    <location>
        <begin position="1"/>
        <end position="26"/>
    </location>
</feature>
<keyword evidence="10" id="KW-0732">Signal</keyword>
<evidence type="ECO:0000256" key="5">
    <source>
        <dbReference type="ARBA" id="ARBA00022519"/>
    </source>
</evidence>
<organism evidence="12 13">
    <name type="scientific">Termitidicoccus mucosus</name>
    <dbReference type="NCBI Taxonomy" id="1184151"/>
    <lineage>
        <taxon>Bacteria</taxon>
        <taxon>Pseudomonadati</taxon>
        <taxon>Verrucomicrobiota</taxon>
        <taxon>Opitutia</taxon>
        <taxon>Opitutales</taxon>
        <taxon>Opitutaceae</taxon>
        <taxon>Termitidicoccus</taxon>
    </lineage>
</organism>
<dbReference type="GO" id="GO:0098797">
    <property type="term" value="C:plasma membrane protein complex"/>
    <property type="evidence" value="ECO:0007669"/>
    <property type="project" value="TreeGrafter"/>
</dbReference>
<dbReference type="NCBIfam" id="TIGR01352">
    <property type="entry name" value="tonB_Cterm"/>
    <property type="match status" value="2"/>
</dbReference>
<dbReference type="GO" id="GO:0015031">
    <property type="term" value="P:protein transport"/>
    <property type="evidence" value="ECO:0007669"/>
    <property type="project" value="UniProtKB-KW"/>
</dbReference>
<evidence type="ECO:0000256" key="8">
    <source>
        <dbReference type="ARBA" id="ARBA00022989"/>
    </source>
</evidence>
<dbReference type="Gene3D" id="3.30.1150.10">
    <property type="match status" value="2"/>
</dbReference>
<evidence type="ECO:0000256" key="3">
    <source>
        <dbReference type="ARBA" id="ARBA00022448"/>
    </source>
</evidence>
<keyword evidence="4" id="KW-1003">Cell membrane</keyword>
<keyword evidence="3" id="KW-0813">Transport</keyword>
<keyword evidence="9" id="KW-0472">Membrane</keyword>
<comment type="caution">
    <text evidence="12">The sequence shown here is derived from an EMBL/GenBank/DDBJ whole genome shotgun (WGS) entry which is preliminary data.</text>
</comment>
<evidence type="ECO:0000256" key="7">
    <source>
        <dbReference type="ARBA" id="ARBA00022927"/>
    </source>
</evidence>
<dbReference type="InterPro" id="IPR037682">
    <property type="entry name" value="TonB_C"/>
</dbReference>
<gene>
    <name evidence="12" type="ORF">AW736_22645</name>
</gene>
<evidence type="ECO:0000259" key="11">
    <source>
        <dbReference type="PROSITE" id="PS52015"/>
    </source>
</evidence>
<evidence type="ECO:0000256" key="1">
    <source>
        <dbReference type="ARBA" id="ARBA00004383"/>
    </source>
</evidence>
<proteinExistence type="inferred from homology"/>
<dbReference type="AlphaFoldDB" id="A0A178IBU6"/>
<keyword evidence="6" id="KW-0812">Transmembrane</keyword>
<evidence type="ECO:0000256" key="4">
    <source>
        <dbReference type="ARBA" id="ARBA00022475"/>
    </source>
</evidence>
<dbReference type="Proteomes" id="UP000078486">
    <property type="component" value="Unassembled WGS sequence"/>
</dbReference>
<feature type="domain" description="TonB C-terminal" evidence="11">
    <location>
        <begin position="162"/>
        <end position="250"/>
    </location>
</feature>
<accession>A0A178IBU6</accession>
<evidence type="ECO:0000313" key="12">
    <source>
        <dbReference type="EMBL" id="OAM87494.1"/>
    </source>
</evidence>
<protein>
    <recommendedName>
        <fullName evidence="11">TonB C-terminal domain-containing protein</fullName>
    </recommendedName>
</protein>
<name>A0A178IBU6_9BACT</name>
<dbReference type="InterPro" id="IPR006260">
    <property type="entry name" value="TonB/TolA_C"/>
</dbReference>
<comment type="subcellular location">
    <subcellularLocation>
        <location evidence="1">Cell inner membrane</location>
        <topology evidence="1">Single-pass membrane protein</topology>
        <orientation evidence="1">Periplasmic side</orientation>
    </subcellularLocation>
</comment>
<keyword evidence="13" id="KW-1185">Reference proteome</keyword>
<dbReference type="EMBL" id="LRRQ01000170">
    <property type="protein sequence ID" value="OAM87494.1"/>
    <property type="molecule type" value="Genomic_DNA"/>
</dbReference>
<dbReference type="InterPro" id="IPR051045">
    <property type="entry name" value="TonB-dependent_transducer"/>
</dbReference>
<evidence type="ECO:0000256" key="9">
    <source>
        <dbReference type="ARBA" id="ARBA00023136"/>
    </source>
</evidence>
<dbReference type="RefSeq" id="WP_068772571.1">
    <property type="nucleotide sequence ID" value="NZ_CP109796.1"/>
</dbReference>
<dbReference type="GO" id="GO:0031992">
    <property type="term" value="F:energy transducer activity"/>
    <property type="evidence" value="ECO:0007669"/>
    <property type="project" value="TreeGrafter"/>
</dbReference>
<evidence type="ECO:0000256" key="10">
    <source>
        <dbReference type="SAM" id="SignalP"/>
    </source>
</evidence>
<comment type="similarity">
    <text evidence="2">Belongs to the TonB family.</text>
</comment>
<dbReference type="SUPFAM" id="SSF74653">
    <property type="entry name" value="TolA/TonB C-terminal domain"/>
    <property type="match status" value="2"/>
</dbReference>
<keyword evidence="7" id="KW-0653">Protein transport</keyword>
<sequence length="250" mass="26880">MNAKAFSKRVAECAVLLLFAGGIGFSATGGGATETDGGGNRELRVTRMVEPVFPAGLTAQGILRGEVTVVFSVDPEGRLDDWLVLADTHEALARETVRALNQWQFEPVLAGGMPVWSRAQLRVTFEASGAVVTKTVIDSFDMLTGDRLKYPATVRVFGSLRELDRPPALKRDGAPLYPAELAGASAGGSALVEFFIDEKGRVRMPVIESADHGLLGIAAVDAVLKWEFEPPVRNGKPAVVRVKQRFDFKG</sequence>
<evidence type="ECO:0000313" key="13">
    <source>
        <dbReference type="Proteomes" id="UP000078486"/>
    </source>
</evidence>
<feature type="chain" id="PRO_5008088569" description="TonB C-terminal domain-containing protein" evidence="10">
    <location>
        <begin position="27"/>
        <end position="250"/>
    </location>
</feature>